<dbReference type="Proteomes" id="UP001597414">
    <property type="component" value="Unassembled WGS sequence"/>
</dbReference>
<keyword evidence="3" id="KW-1185">Reference proteome</keyword>
<comment type="caution">
    <text evidence="2">The sequence shown here is derived from an EMBL/GenBank/DDBJ whole genome shotgun (WGS) entry which is preliminary data.</text>
</comment>
<feature type="signal peptide" evidence="1">
    <location>
        <begin position="1"/>
        <end position="25"/>
    </location>
</feature>
<gene>
    <name evidence="2" type="ORF">ACFSKV_13775</name>
</gene>
<evidence type="ECO:0000313" key="3">
    <source>
        <dbReference type="Proteomes" id="UP001597414"/>
    </source>
</evidence>
<feature type="chain" id="PRO_5045851551" description="DUF4249 family protein" evidence="1">
    <location>
        <begin position="26"/>
        <end position="195"/>
    </location>
</feature>
<proteinExistence type="predicted"/>
<name>A0ABW5BBR2_9BACT</name>
<evidence type="ECO:0008006" key="4">
    <source>
        <dbReference type="Google" id="ProtNLM"/>
    </source>
</evidence>
<evidence type="ECO:0000313" key="2">
    <source>
        <dbReference type="EMBL" id="MFD2202641.1"/>
    </source>
</evidence>
<reference evidence="3" key="1">
    <citation type="journal article" date="2019" name="Int. J. Syst. Evol. Microbiol.">
        <title>The Global Catalogue of Microorganisms (GCM) 10K type strain sequencing project: providing services to taxonomists for standard genome sequencing and annotation.</title>
        <authorList>
            <consortium name="The Broad Institute Genomics Platform"/>
            <consortium name="The Broad Institute Genome Sequencing Center for Infectious Disease"/>
            <person name="Wu L."/>
            <person name="Ma J."/>
        </authorList>
    </citation>
    <scope>NUCLEOTIDE SEQUENCE [LARGE SCALE GENOMIC DNA]</scope>
    <source>
        <strain evidence="3">KCTC 19812</strain>
    </source>
</reference>
<dbReference type="EMBL" id="JBHUIV010000018">
    <property type="protein sequence ID" value="MFD2202641.1"/>
    <property type="molecule type" value="Genomic_DNA"/>
</dbReference>
<sequence length="195" mass="21855">MKILKNKFVKLLTLVLLVTSCTDFVDPILPYKDFDLAIYLRTTARTSTSFDHLNLPNSNFDITVEAVDPEGGRTLESVEVRVRHRRLVDGGAVVYIPAAGQNNLVNDVLIKTLTLTDFQPNNESRFLRAKIQFTALEALTALGLSEDQINVGDNFEVRLKLRDKFGRVFNDINAGASIKNEVFYASPFLYVVSVN</sequence>
<protein>
    <recommendedName>
        <fullName evidence="4">DUF4249 family protein</fullName>
    </recommendedName>
</protein>
<evidence type="ECO:0000256" key="1">
    <source>
        <dbReference type="SAM" id="SignalP"/>
    </source>
</evidence>
<keyword evidence="1" id="KW-0732">Signal</keyword>
<accession>A0ABW5BBR2</accession>
<dbReference type="PROSITE" id="PS51257">
    <property type="entry name" value="PROKAR_LIPOPROTEIN"/>
    <property type="match status" value="1"/>
</dbReference>
<organism evidence="2 3">
    <name type="scientific">Shivajiella indica</name>
    <dbReference type="NCBI Taxonomy" id="872115"/>
    <lineage>
        <taxon>Bacteria</taxon>
        <taxon>Pseudomonadati</taxon>
        <taxon>Bacteroidota</taxon>
        <taxon>Cytophagia</taxon>
        <taxon>Cytophagales</taxon>
        <taxon>Cyclobacteriaceae</taxon>
        <taxon>Shivajiella</taxon>
    </lineage>
</organism>
<dbReference type="RefSeq" id="WP_380803803.1">
    <property type="nucleotide sequence ID" value="NZ_JBHUIV010000018.1"/>
</dbReference>